<evidence type="ECO:0000313" key="2">
    <source>
        <dbReference type="Proteomes" id="UP000182241"/>
    </source>
</evidence>
<sequence>MLAQNQGPSCAAPVSLPLVLLPDSDRDCHSSAIAIAKYRGLTLPSRVPFPALFAPVARA</sequence>
<dbReference type="EMBL" id="FNSA01000003">
    <property type="protein sequence ID" value="SEC32537.1"/>
    <property type="molecule type" value="Genomic_DNA"/>
</dbReference>
<dbReference type="Proteomes" id="UP000182241">
    <property type="component" value="Unassembled WGS sequence"/>
</dbReference>
<accession>A0A1H4RKY8</accession>
<protein>
    <submittedName>
        <fullName evidence="1">Uncharacterized protein</fullName>
    </submittedName>
</protein>
<reference evidence="2" key="1">
    <citation type="submission" date="2016-10" db="EMBL/GenBank/DDBJ databases">
        <authorList>
            <person name="Varghese N."/>
            <person name="Submissions S."/>
        </authorList>
    </citation>
    <scope>NUCLEOTIDE SEQUENCE [LARGE SCALE GENOMIC DNA]</scope>
    <source>
        <strain evidence="2">DSM 44234</strain>
    </source>
</reference>
<evidence type="ECO:0000313" key="1">
    <source>
        <dbReference type="EMBL" id="SEC32537.1"/>
    </source>
</evidence>
<dbReference type="AlphaFoldDB" id="A0A1H4RKY8"/>
<proteinExistence type="predicted"/>
<gene>
    <name evidence="1" type="ORF">SAMN04489793_2019</name>
</gene>
<name>A0A1H4RKY8_TSUTY</name>
<keyword evidence="2" id="KW-1185">Reference proteome</keyword>
<organism evidence="1 2">
    <name type="scientific">Tsukamurella tyrosinosolvens</name>
    <dbReference type="NCBI Taxonomy" id="57704"/>
    <lineage>
        <taxon>Bacteria</taxon>
        <taxon>Bacillati</taxon>
        <taxon>Actinomycetota</taxon>
        <taxon>Actinomycetes</taxon>
        <taxon>Mycobacteriales</taxon>
        <taxon>Tsukamurellaceae</taxon>
        <taxon>Tsukamurella</taxon>
    </lineage>
</organism>
<dbReference type="STRING" id="57704.SAMN04489793_2019"/>